<evidence type="ECO:0000313" key="2">
    <source>
        <dbReference type="Proteomes" id="UP000050514"/>
    </source>
</evidence>
<dbReference type="Proteomes" id="UP000050514">
    <property type="component" value="Unassembled WGS sequence"/>
</dbReference>
<organism evidence="1 2">
    <name type="scientific">Bellilinea caldifistulae</name>
    <dbReference type="NCBI Taxonomy" id="360411"/>
    <lineage>
        <taxon>Bacteria</taxon>
        <taxon>Bacillati</taxon>
        <taxon>Chloroflexota</taxon>
        <taxon>Anaerolineae</taxon>
        <taxon>Anaerolineales</taxon>
        <taxon>Anaerolineaceae</taxon>
        <taxon>Bellilinea</taxon>
    </lineage>
</organism>
<accession>A0A0P6XFK6</accession>
<keyword evidence="2" id="KW-1185">Reference proteome</keyword>
<name>A0A0P6XFK6_9CHLR</name>
<proteinExistence type="predicted"/>
<dbReference type="AlphaFoldDB" id="A0A0P6XFK6"/>
<dbReference type="STRING" id="360411.AC812_14530"/>
<reference evidence="1 2" key="1">
    <citation type="submission" date="2015-07" db="EMBL/GenBank/DDBJ databases">
        <title>Draft genome of Bellilinea caldifistulae DSM 17877.</title>
        <authorList>
            <person name="Hemp J."/>
            <person name="Ward L.M."/>
            <person name="Pace L.A."/>
            <person name="Fischer W.W."/>
        </authorList>
    </citation>
    <scope>NUCLEOTIDE SEQUENCE [LARGE SCALE GENOMIC DNA]</scope>
    <source>
        <strain evidence="1 2">GOMI-1</strain>
    </source>
</reference>
<gene>
    <name evidence="1" type="ORF">AC812_14530</name>
</gene>
<dbReference type="RefSeq" id="WP_061917917.1">
    <property type="nucleotide sequence ID" value="NZ_DF967971.1"/>
</dbReference>
<comment type="caution">
    <text evidence="1">The sequence shown here is derived from an EMBL/GenBank/DDBJ whole genome shotgun (WGS) entry which is preliminary data.</text>
</comment>
<evidence type="ECO:0000313" key="1">
    <source>
        <dbReference type="EMBL" id="KPL73972.1"/>
    </source>
</evidence>
<sequence>MGLANLPLLHDFETHVAQNARLSGRNLQPWKAILSVAAWWDSLDQQHRLQHSYTVRNQGQDQVVIGGLWQRLEEMSWRYQQEESADQQSGDIFLLVLEGLCKLADEKSDIKDNSDIHSAGWTFTTSQISEAAQHIAEQTEADIDPEKITSRKVGRLLGKLRLRKACEAGKGTRMWQITLADLTRWAAVYNIQLPNELGQENNVTHVTDGQMSQETEALWLNCEIVIRLPADSKMPTIGGCWRRLPDGRIEAGYNPELLAMALSIFLDKDVEAEKISGSPIPQLRERLTAVTDGEVIHIYLPEKSEESKDG</sequence>
<dbReference type="EMBL" id="LGHJ01000019">
    <property type="protein sequence ID" value="KPL73972.1"/>
    <property type="molecule type" value="Genomic_DNA"/>
</dbReference>
<protein>
    <submittedName>
        <fullName evidence="1">Uncharacterized protein</fullName>
    </submittedName>
</protein>